<feature type="compositionally biased region" description="Polar residues" evidence="2">
    <location>
        <begin position="1288"/>
        <end position="1303"/>
    </location>
</feature>
<evidence type="ECO:0000259" key="3">
    <source>
        <dbReference type="Pfam" id="PF01285"/>
    </source>
</evidence>
<accession>A0AA97PK73</accession>
<reference evidence="4" key="1">
    <citation type="journal article" date="2012" name="PLoS Genet.">
        <title>Comparative analysis of the genomes of two field isolates of the rice blast fungus Magnaporthe oryzae.</title>
        <authorList>
            <person name="Xue M."/>
            <person name="Yang J."/>
            <person name="Li Z."/>
            <person name="Hu S."/>
            <person name="Yao N."/>
            <person name="Dean R.A."/>
            <person name="Zhao W."/>
            <person name="Shen M."/>
            <person name="Zhang H."/>
            <person name="Li C."/>
            <person name="Liu L."/>
            <person name="Cao L."/>
            <person name="Xu X."/>
            <person name="Xing Y."/>
            <person name="Hsiang T."/>
            <person name="Zhang Z."/>
            <person name="Xu J.R."/>
            <person name="Peng Y.L."/>
        </authorList>
    </citation>
    <scope>NUCLEOTIDE SEQUENCE</scope>
    <source>
        <strain evidence="4">Y34</strain>
    </source>
</reference>
<dbReference type="GO" id="GO:0003700">
    <property type="term" value="F:DNA-binding transcription factor activity"/>
    <property type="evidence" value="ECO:0007669"/>
    <property type="project" value="InterPro"/>
</dbReference>
<feature type="region of interest" description="Disordered" evidence="2">
    <location>
        <begin position="94"/>
        <end position="150"/>
    </location>
</feature>
<dbReference type="Pfam" id="PF01285">
    <property type="entry name" value="TEA"/>
    <property type="match status" value="1"/>
</dbReference>
<feature type="region of interest" description="Disordered" evidence="2">
    <location>
        <begin position="257"/>
        <end position="280"/>
    </location>
</feature>
<feature type="region of interest" description="Disordered" evidence="2">
    <location>
        <begin position="803"/>
        <end position="852"/>
    </location>
</feature>
<gene>
    <name evidence="4" type="ORF">OOU_Y34scaffold00594g2</name>
</gene>
<dbReference type="InterPro" id="IPR038096">
    <property type="entry name" value="TEA/ATTS_sf"/>
</dbReference>
<proteinExistence type="inferred from homology"/>
<evidence type="ECO:0000256" key="2">
    <source>
        <dbReference type="SAM" id="MobiDB-lite"/>
    </source>
</evidence>
<feature type="region of interest" description="Disordered" evidence="2">
    <location>
        <begin position="521"/>
        <end position="549"/>
    </location>
</feature>
<evidence type="ECO:0000313" key="4">
    <source>
        <dbReference type="EMBL" id="ELQ37418.1"/>
    </source>
</evidence>
<evidence type="ECO:0000256" key="1">
    <source>
        <dbReference type="ARBA" id="ARBA00008421"/>
    </source>
</evidence>
<feature type="region of interest" description="Disordered" evidence="2">
    <location>
        <begin position="1277"/>
        <end position="1317"/>
    </location>
</feature>
<name>A0AA97PK73_PYRO3</name>
<dbReference type="InterPro" id="IPR000818">
    <property type="entry name" value="TEA/ATTS_dom"/>
</dbReference>
<sequence>MVILGNSPRHPLHQQGPPHPPPDPFETGGVRKRQRLSHFASLDDAAPVRFAPFAGGIVDATTAGRLPLSESTGNVQNQNVQSFAHNREIVFGSSGSSQNPLAHCSTASTENNSAATSPKLTPPSTLESNHHHSAAGAICGPSNPSPWSLDLADEQTRRNSLGARRGNSQHLHLDFANGQRRSIYGAPAGGPGALPSHKGTSMAGAPSVSYNPLYNNAAFRAYRAKQAEKAVDGREEQKWPEWLEQAFCDVMNGQMMKRPAPNAEGGGGGGSTNNCSTSNSNDQAGRNMLISEWLWLVYLETLPSVGAELPDRQWEMQVVNKKTGESQTKLMNHAMVRDRKMVSSHIQVTKNFFKDNPMPPNSTTFPSSRIRKFCQAVKYGKKPFGLEKSKHFFKAFKPPEKQKGNTLSDAVVRFMFPLTPGFSPCNAQLRHAQATGGCDGVPFVVRRSQEKRANGREEEEERESFKDNTVLRALRESRLPDKRYNYRYWSYLLAADKRVQVRPKECWILVAATSVNFVSTSSSSRITSSSSSGNGETHGHNGTGKPAASFHAYHTKTGERLDEQRFPHLEKNLKREDWPRSGANIKGCMLHEYTRTMTQVPSTSIRNLRKDWEEDFPELHEPLSIALADGVQDILHCKATLDISQATQFPAGAELNSCIEVSIDQPELVGHDWKVVTRLCRPQELCRDRGAGSDPFFSIETKPVGHDGKCDGVSLAAGGNCNCVAARHKNELMVPYPAAELAVMLSRLATYHPHPYVGFEPSPEELAAEAGRKKRGRKSNTATGDDEADRSMKMMLDEMKRAKAGLLPRKLPSATTSPASRKPTAPNTRPNNEDGGGAFSKDGASTPSSDEPVTQMSLIGQVAMMQELWSQEPPSMATTPGQQRPWTRRCLLLWTFDTLYSIDEKRLAAGHKYPINRQAAGSMSWRFMSAIDPSDPIHLQQSIIGGDEAAAQIAAVAQSVSANAAYTPSESAILASSPAPGVANVSAGMIVPSSTPSSANRTTSRLGGGLHRDQIMSPSPSFQQHIHASMAENYATTSAWSGSGASILSSNGHAYAANYHSHHHHPTPSPQPTSAIHASSSIAYGQRGGTPLFRGLMDDFRHAGSPGSGLATPPPTAGLASMAGPSAAPLSQHMANGSLAPSLSFMSTASAVESCTEPVVDPFLTSGSFGGYQHDVVVPDGWEVVHTGHDYGLHGLPSSGWTVPPGSNVGGAGSAASSFNGHPCWASQISHHGLSRQQSQHQHWNTPAASTPGSTTLELCSGAAEYGQTDEGVCSHQQMQWRQQQHRVASSQPSPCHSPTPHGSQHPAVDLGTDLNHGHQLHQGQQFFVAGTSSQTSRKRALEDDDEDDQGRRSAGPAVADPQMCGNDHEDAWALIDA</sequence>
<dbReference type="Proteomes" id="UP000011086">
    <property type="component" value="Unassembled WGS sequence"/>
</dbReference>
<comment type="similarity">
    <text evidence="1">Belongs to the TEC1 family.</text>
</comment>
<feature type="region of interest" description="Disordered" evidence="2">
    <location>
        <begin position="755"/>
        <end position="791"/>
    </location>
</feature>
<feature type="region of interest" description="Disordered" evidence="2">
    <location>
        <begin position="1230"/>
        <end position="1255"/>
    </location>
</feature>
<feature type="compositionally biased region" description="Low complexity" evidence="2">
    <location>
        <begin position="521"/>
        <end position="535"/>
    </location>
</feature>
<organism evidence="4">
    <name type="scientific">Pyricularia oryzae (strain Y34)</name>
    <name type="common">Rice blast fungus</name>
    <name type="synonym">Magnaporthe oryzae</name>
    <dbReference type="NCBI Taxonomy" id="1143189"/>
    <lineage>
        <taxon>Eukaryota</taxon>
        <taxon>Fungi</taxon>
        <taxon>Dikarya</taxon>
        <taxon>Ascomycota</taxon>
        <taxon>Pezizomycotina</taxon>
        <taxon>Sordariomycetes</taxon>
        <taxon>Sordariomycetidae</taxon>
        <taxon>Magnaporthales</taxon>
        <taxon>Pyriculariaceae</taxon>
        <taxon>Pyricularia</taxon>
    </lineage>
</organism>
<feature type="region of interest" description="Disordered" evidence="2">
    <location>
        <begin position="1"/>
        <end position="29"/>
    </location>
</feature>
<feature type="compositionally biased region" description="Polar residues" evidence="2">
    <location>
        <begin position="843"/>
        <end position="852"/>
    </location>
</feature>
<protein>
    <recommendedName>
        <fullName evidence="3">TEA domain-containing protein</fullName>
    </recommendedName>
</protein>
<feature type="region of interest" description="Disordered" evidence="2">
    <location>
        <begin position="990"/>
        <end position="1024"/>
    </location>
</feature>
<feature type="compositionally biased region" description="Polar residues" evidence="2">
    <location>
        <begin position="94"/>
        <end position="127"/>
    </location>
</feature>
<dbReference type="EMBL" id="JH794032">
    <property type="protein sequence ID" value="ELQ37418.1"/>
    <property type="molecule type" value="Genomic_DNA"/>
</dbReference>
<feature type="compositionally biased region" description="Low complexity" evidence="2">
    <location>
        <begin position="1277"/>
        <end position="1287"/>
    </location>
</feature>
<feature type="compositionally biased region" description="Polar residues" evidence="2">
    <location>
        <begin position="813"/>
        <end position="830"/>
    </location>
</feature>
<feature type="region of interest" description="Disordered" evidence="2">
    <location>
        <begin position="1329"/>
        <end position="1366"/>
    </location>
</feature>
<dbReference type="Gene3D" id="6.10.20.40">
    <property type="entry name" value="TEA/ATTS domain"/>
    <property type="match status" value="1"/>
</dbReference>
<feature type="domain" description="TEA" evidence="3">
    <location>
        <begin position="235"/>
        <end position="351"/>
    </location>
</feature>
<feature type="compositionally biased region" description="Polar residues" evidence="2">
    <location>
        <begin position="992"/>
        <end position="1005"/>
    </location>
</feature>